<protein>
    <recommendedName>
        <fullName evidence="3">PadR family transcriptional regulator</fullName>
    </recommendedName>
</protein>
<keyword evidence="2" id="KW-1185">Reference proteome</keyword>
<dbReference type="EMBL" id="JACVVD010000002">
    <property type="protein sequence ID" value="MBD0379890.1"/>
    <property type="molecule type" value="Genomic_DNA"/>
</dbReference>
<accession>A0A926KLJ8</accession>
<evidence type="ECO:0008006" key="3">
    <source>
        <dbReference type="Google" id="ProtNLM"/>
    </source>
</evidence>
<evidence type="ECO:0000313" key="1">
    <source>
        <dbReference type="EMBL" id="MBD0379890.1"/>
    </source>
</evidence>
<dbReference type="SUPFAM" id="SSF46785">
    <property type="entry name" value="Winged helix' DNA-binding domain"/>
    <property type="match status" value="1"/>
</dbReference>
<dbReference type="AlphaFoldDB" id="A0A926KLJ8"/>
<comment type="caution">
    <text evidence="1">The sequence shown here is derived from an EMBL/GenBank/DDBJ whole genome shotgun (WGS) entry which is preliminary data.</text>
</comment>
<dbReference type="InterPro" id="IPR036390">
    <property type="entry name" value="WH_DNA-bd_sf"/>
</dbReference>
<gene>
    <name evidence="1" type="ORF">ICC18_07175</name>
</gene>
<evidence type="ECO:0000313" key="2">
    <source>
        <dbReference type="Proteomes" id="UP000650466"/>
    </source>
</evidence>
<dbReference type="Proteomes" id="UP000650466">
    <property type="component" value="Unassembled WGS sequence"/>
</dbReference>
<name>A0A926KLJ8_9BACL</name>
<sequence length="131" mass="16075">MEYRQGTFLHFRIGRLRKVYELTETGRERFQQLMEQPLEYNAETERHFHFKMVYFQYVTKDVRLACLEQYLKFLQTTYKYVANLEAQIISQKPSPEKQRIQLLRVFEHRKHVGAADIEWITTEIERIKKEE</sequence>
<proteinExistence type="predicted"/>
<organism evidence="1 2">
    <name type="scientific">Paenibacillus sedimenti</name>
    <dbReference type="NCBI Taxonomy" id="2770274"/>
    <lineage>
        <taxon>Bacteria</taxon>
        <taxon>Bacillati</taxon>
        <taxon>Bacillota</taxon>
        <taxon>Bacilli</taxon>
        <taxon>Bacillales</taxon>
        <taxon>Paenibacillaceae</taxon>
        <taxon>Paenibacillus</taxon>
    </lineage>
</organism>
<reference evidence="1" key="1">
    <citation type="submission" date="2020-09" db="EMBL/GenBank/DDBJ databases">
        <title>Draft Genome Sequence of Paenibacillus sp. WST5.</title>
        <authorList>
            <person name="Bao Z."/>
        </authorList>
    </citation>
    <scope>NUCLEOTIDE SEQUENCE</scope>
    <source>
        <strain evidence="1">WST5</strain>
    </source>
</reference>